<sequence>MVLYLYLIVNMKYKDKKVLEWTIIDGIKYPKKVVYLVDKLPNRDKGNGKMIDTVFQNKANVRLDRKR</sequence>
<dbReference type="AlphaFoldDB" id="A0A1N7I5X5"/>
<reference evidence="2" key="1">
    <citation type="submission" date="2017-01" db="EMBL/GenBank/DDBJ databases">
        <authorList>
            <person name="Varghese N."/>
            <person name="Submissions S."/>
        </authorList>
    </citation>
    <scope>NUCLEOTIDE SEQUENCE [LARGE SCALE GENOMIC DNA]</scope>
    <source>
        <strain evidence="2">DSM 17126</strain>
    </source>
</reference>
<name>A0A1N7I5X5_9FLAO</name>
<accession>A0A1N7I5X5</accession>
<dbReference type="Proteomes" id="UP000186373">
    <property type="component" value="Unassembled WGS sequence"/>
</dbReference>
<protein>
    <submittedName>
        <fullName evidence="1">Uncharacterized protein</fullName>
    </submittedName>
</protein>
<gene>
    <name evidence="1" type="ORF">SAMN05421639_102249</name>
</gene>
<dbReference type="EMBL" id="FTNY01000002">
    <property type="protein sequence ID" value="SIS32523.1"/>
    <property type="molecule type" value="Genomic_DNA"/>
</dbReference>
<organism evidence="1 2">
    <name type="scientific">Chryseobacterium shigense</name>
    <dbReference type="NCBI Taxonomy" id="297244"/>
    <lineage>
        <taxon>Bacteria</taxon>
        <taxon>Pseudomonadati</taxon>
        <taxon>Bacteroidota</taxon>
        <taxon>Flavobacteriia</taxon>
        <taxon>Flavobacteriales</taxon>
        <taxon>Weeksellaceae</taxon>
        <taxon>Chryseobacterium group</taxon>
        <taxon>Chryseobacterium</taxon>
    </lineage>
</organism>
<evidence type="ECO:0000313" key="2">
    <source>
        <dbReference type="Proteomes" id="UP000186373"/>
    </source>
</evidence>
<keyword evidence="2" id="KW-1185">Reference proteome</keyword>
<evidence type="ECO:0000313" key="1">
    <source>
        <dbReference type="EMBL" id="SIS32523.1"/>
    </source>
</evidence>
<proteinExistence type="predicted"/>